<proteinExistence type="predicted"/>
<keyword evidence="2" id="KW-1185">Reference proteome</keyword>
<evidence type="ECO:0000313" key="2">
    <source>
        <dbReference type="Proteomes" id="UP000823123"/>
    </source>
</evidence>
<dbReference type="RefSeq" id="WP_201275607.1">
    <property type="nucleotide sequence ID" value="NZ_JACVDA010000011.1"/>
</dbReference>
<organism evidence="1 2">
    <name type="scientific">Parvimonas parva</name>
    <dbReference type="NCBI Taxonomy" id="2769485"/>
    <lineage>
        <taxon>Bacteria</taxon>
        <taxon>Bacillati</taxon>
        <taxon>Bacillota</taxon>
        <taxon>Tissierellia</taxon>
        <taxon>Tissierellales</taxon>
        <taxon>Peptoniphilaceae</taxon>
        <taxon>Parvimonas</taxon>
    </lineage>
</organism>
<name>A0ABS1C981_9FIRM</name>
<reference evidence="1 2" key="1">
    <citation type="submission" date="2020-09" db="EMBL/GenBank/DDBJ databases">
        <title>Parvimonas S3374 sp. nov.</title>
        <authorList>
            <person name="Buhl M."/>
        </authorList>
    </citation>
    <scope>NUCLEOTIDE SEQUENCE [LARGE SCALE GENOMIC DNA]</scope>
    <source>
        <strain evidence="1 2">S3374</strain>
    </source>
</reference>
<accession>A0ABS1C981</accession>
<protein>
    <submittedName>
        <fullName evidence="1">Uncharacterized protein</fullName>
    </submittedName>
</protein>
<dbReference type="EMBL" id="JACVDA010000011">
    <property type="protein sequence ID" value="MBK1468653.1"/>
    <property type="molecule type" value="Genomic_DNA"/>
</dbReference>
<gene>
    <name evidence="1" type="ORF">IBJ83_04900</name>
</gene>
<dbReference type="Proteomes" id="UP000823123">
    <property type="component" value="Unassembled WGS sequence"/>
</dbReference>
<sequence length="309" mass="37449">MDYKKEVLDVLNKKLFLNYKIGLYGNPDKEYLINNNLEDSFSNLKSMIIEKVEDREDFYIFDEISSEVLDNTHHLWITTQYDYMYAFDEEIVDYLRKTGGLQITDNFELNYLGVIGIERYISNKIYENQKDFYKDLQVESLKDLIRNDEIQIYSEEKMERILDFIEEEIEYKDLAEIEVDIQDNENLTNNLIEFKENFLEEMERELKNYWIIEFSESYGHERYTGKILTKEVLDDIKSLDEEEYRQNGFRKFYFDHIENGEVTEHIRVDIGDVYETNKGAFDYLYEEVEKCTFEEIEIDDLELDEEMEF</sequence>
<evidence type="ECO:0000313" key="1">
    <source>
        <dbReference type="EMBL" id="MBK1468653.1"/>
    </source>
</evidence>
<comment type="caution">
    <text evidence="1">The sequence shown here is derived from an EMBL/GenBank/DDBJ whole genome shotgun (WGS) entry which is preliminary data.</text>
</comment>